<dbReference type="GO" id="GO:0007165">
    <property type="term" value="P:signal transduction"/>
    <property type="evidence" value="ECO:0007669"/>
    <property type="project" value="TreeGrafter"/>
</dbReference>
<evidence type="ECO:0000256" key="3">
    <source>
        <dbReference type="ARBA" id="ARBA00022801"/>
    </source>
</evidence>
<dbReference type="InterPro" id="IPR036034">
    <property type="entry name" value="PDZ_sf"/>
</dbReference>
<dbReference type="Pfam" id="PF22694">
    <property type="entry name" value="CtpB_N-like"/>
    <property type="match status" value="1"/>
</dbReference>
<evidence type="ECO:0000313" key="7">
    <source>
        <dbReference type="EMBL" id="MTV38973.1"/>
    </source>
</evidence>
<evidence type="ECO:0000256" key="2">
    <source>
        <dbReference type="ARBA" id="ARBA00022670"/>
    </source>
</evidence>
<dbReference type="AlphaFoldDB" id="A0A6L6PIZ1"/>
<dbReference type="GO" id="GO:0004175">
    <property type="term" value="F:endopeptidase activity"/>
    <property type="evidence" value="ECO:0007669"/>
    <property type="project" value="TreeGrafter"/>
</dbReference>
<dbReference type="SMART" id="SM00228">
    <property type="entry name" value="PDZ"/>
    <property type="match status" value="1"/>
</dbReference>
<protein>
    <submittedName>
        <fullName evidence="7">PDZ domain-containing protein</fullName>
    </submittedName>
</protein>
<comment type="caution">
    <text evidence="7">The sequence shown here is derived from an EMBL/GenBank/DDBJ whole genome shotgun (WGS) entry which is preliminary data.</text>
</comment>
<dbReference type="RefSeq" id="WP_155464543.1">
    <property type="nucleotide sequence ID" value="NZ_WNKY01000015.1"/>
</dbReference>
<keyword evidence="4 5" id="KW-0720">Serine protease</keyword>
<dbReference type="SUPFAM" id="SSF52096">
    <property type="entry name" value="ClpP/crotonase"/>
    <property type="match status" value="1"/>
</dbReference>
<dbReference type="InterPro" id="IPR055210">
    <property type="entry name" value="CtpA/B_N"/>
</dbReference>
<dbReference type="GO" id="GO:0006508">
    <property type="term" value="P:proteolysis"/>
    <property type="evidence" value="ECO:0007669"/>
    <property type="project" value="UniProtKB-KW"/>
</dbReference>
<dbReference type="FunFam" id="3.30.750.44:FF:000001">
    <property type="entry name" value="S41 family peptidase"/>
    <property type="match status" value="1"/>
</dbReference>
<dbReference type="CDD" id="cd07560">
    <property type="entry name" value="Peptidase_S41_CPP"/>
    <property type="match status" value="1"/>
</dbReference>
<dbReference type="FunFam" id="2.30.42.10:FF:000063">
    <property type="entry name" value="Peptidase, S41 family"/>
    <property type="match status" value="1"/>
</dbReference>
<keyword evidence="3 5" id="KW-0378">Hydrolase</keyword>
<keyword evidence="2 5" id="KW-0645">Protease</keyword>
<dbReference type="Gene3D" id="2.30.42.10">
    <property type="match status" value="1"/>
</dbReference>
<dbReference type="Pfam" id="PF03572">
    <property type="entry name" value="Peptidase_S41"/>
    <property type="match status" value="1"/>
</dbReference>
<name>A0A6L6PIZ1_9BURK</name>
<dbReference type="InterPro" id="IPR029045">
    <property type="entry name" value="ClpP/crotonase-like_dom_sf"/>
</dbReference>
<evidence type="ECO:0000256" key="4">
    <source>
        <dbReference type="ARBA" id="ARBA00022825"/>
    </source>
</evidence>
<dbReference type="PANTHER" id="PTHR32060:SF30">
    <property type="entry name" value="CARBOXY-TERMINAL PROCESSING PROTEASE CTPA"/>
    <property type="match status" value="1"/>
</dbReference>
<dbReference type="Proteomes" id="UP000475582">
    <property type="component" value="Unassembled WGS sequence"/>
</dbReference>
<sequence>MGKKLKNSGLVGLGVVAGIAISLQFSAMAQKPVDPPLPLEELRQLADVFGLIKSDYVEPVEDKKLLTEAISGMVASLDPHSAYLDKKAYAELREGSQGKFVGLGIEIGQSEDGYIKIVAPIEDSPAWRAGIKPGDLISRLDNTPVKGMSLDDSIKKMRGEPNSKVSLTVLRKGEAEPLVFNITREEIHQKSVKGKLIEPGYAWVRISQFQEPTVDDMAAKIVELYKQDPNIKGLVLDLRNDPGGVLQGAIGVAAAFLPKDSPIVSTNGQLPDQKQIFYGRPEYYALRNDSDALARLPAAIKRVPMVVLVNTGSASASEIVAGALQDYKRAEIIGSQTFGKGSVQTIRQLTADTAVKLTTARYYTPNGRSIQAKGITPDVPVDEYADGDGLNALRTREADLDKHLVNDREQEGAKSRRDELEEQLRIVALEKKRKPLDYGSGDDFQLQQALNHLKGLPVQLAKPATTVVSVEAELKKDLAKK</sequence>
<dbReference type="InterPro" id="IPR041489">
    <property type="entry name" value="PDZ_6"/>
</dbReference>
<evidence type="ECO:0000256" key="1">
    <source>
        <dbReference type="ARBA" id="ARBA00009179"/>
    </source>
</evidence>
<reference evidence="7 8" key="1">
    <citation type="submission" date="2019-11" db="EMBL/GenBank/DDBJ databases">
        <title>Type strains purchased from KCTC, JCM and DSMZ.</title>
        <authorList>
            <person name="Lu H."/>
        </authorList>
    </citation>
    <scope>NUCLEOTIDE SEQUENCE [LARGE SCALE GENOMIC DNA]</scope>
    <source>
        <strain evidence="7 8">KCTC 22382</strain>
    </source>
</reference>
<dbReference type="InterPro" id="IPR001478">
    <property type="entry name" value="PDZ"/>
</dbReference>
<accession>A0A6L6PIZ1</accession>
<feature type="domain" description="PDZ" evidence="6">
    <location>
        <begin position="89"/>
        <end position="158"/>
    </location>
</feature>
<dbReference type="Pfam" id="PF17820">
    <property type="entry name" value="PDZ_6"/>
    <property type="match status" value="1"/>
</dbReference>
<dbReference type="SMART" id="SM00245">
    <property type="entry name" value="TSPc"/>
    <property type="match status" value="1"/>
</dbReference>
<dbReference type="InterPro" id="IPR004447">
    <property type="entry name" value="Peptidase_S41A"/>
</dbReference>
<dbReference type="SUPFAM" id="SSF50156">
    <property type="entry name" value="PDZ domain-like"/>
    <property type="match status" value="1"/>
</dbReference>
<dbReference type="GO" id="GO:0030288">
    <property type="term" value="C:outer membrane-bounded periplasmic space"/>
    <property type="evidence" value="ECO:0007669"/>
    <property type="project" value="TreeGrafter"/>
</dbReference>
<dbReference type="Gene3D" id="3.90.226.10">
    <property type="entry name" value="2-enoyl-CoA Hydratase, Chain A, domain 1"/>
    <property type="match status" value="1"/>
</dbReference>
<evidence type="ECO:0000256" key="5">
    <source>
        <dbReference type="RuleBase" id="RU004404"/>
    </source>
</evidence>
<evidence type="ECO:0000259" key="6">
    <source>
        <dbReference type="PROSITE" id="PS50106"/>
    </source>
</evidence>
<dbReference type="PROSITE" id="PS50106">
    <property type="entry name" value="PDZ"/>
    <property type="match status" value="1"/>
</dbReference>
<proteinExistence type="inferred from homology"/>
<dbReference type="InterPro" id="IPR005151">
    <property type="entry name" value="Tail-specific_protease"/>
</dbReference>
<dbReference type="OrthoDB" id="9812068at2"/>
<dbReference type="NCBIfam" id="TIGR00225">
    <property type="entry name" value="prc"/>
    <property type="match status" value="1"/>
</dbReference>
<keyword evidence="8" id="KW-1185">Reference proteome</keyword>
<dbReference type="Gene3D" id="3.30.750.44">
    <property type="match status" value="1"/>
</dbReference>
<evidence type="ECO:0000313" key="8">
    <source>
        <dbReference type="Proteomes" id="UP000475582"/>
    </source>
</evidence>
<organism evidence="7 8">
    <name type="scientific">Duganella radicis</name>
    <dbReference type="NCBI Taxonomy" id="551988"/>
    <lineage>
        <taxon>Bacteria</taxon>
        <taxon>Pseudomonadati</taxon>
        <taxon>Pseudomonadota</taxon>
        <taxon>Betaproteobacteria</taxon>
        <taxon>Burkholderiales</taxon>
        <taxon>Oxalobacteraceae</taxon>
        <taxon>Telluria group</taxon>
        <taxon>Duganella</taxon>
    </lineage>
</organism>
<dbReference type="GO" id="GO:0008236">
    <property type="term" value="F:serine-type peptidase activity"/>
    <property type="evidence" value="ECO:0007669"/>
    <property type="project" value="UniProtKB-KW"/>
</dbReference>
<gene>
    <name evidence="7" type="ORF">GM676_15460</name>
</gene>
<comment type="similarity">
    <text evidence="1 5">Belongs to the peptidase S41A family.</text>
</comment>
<dbReference type="PANTHER" id="PTHR32060">
    <property type="entry name" value="TAIL-SPECIFIC PROTEASE"/>
    <property type="match status" value="1"/>
</dbReference>
<dbReference type="CDD" id="cd06782">
    <property type="entry name" value="cpPDZ_CPP-like"/>
    <property type="match status" value="1"/>
</dbReference>
<dbReference type="EMBL" id="WNKY01000015">
    <property type="protein sequence ID" value="MTV38973.1"/>
    <property type="molecule type" value="Genomic_DNA"/>
</dbReference>